<evidence type="ECO:0000256" key="1">
    <source>
        <dbReference type="SAM" id="MobiDB-lite"/>
    </source>
</evidence>
<dbReference type="Proteomes" id="UP000807469">
    <property type="component" value="Unassembled WGS sequence"/>
</dbReference>
<organism evidence="3 4">
    <name type="scientific">Pholiota conissans</name>
    <dbReference type="NCBI Taxonomy" id="109636"/>
    <lineage>
        <taxon>Eukaryota</taxon>
        <taxon>Fungi</taxon>
        <taxon>Dikarya</taxon>
        <taxon>Basidiomycota</taxon>
        <taxon>Agaricomycotina</taxon>
        <taxon>Agaricomycetes</taxon>
        <taxon>Agaricomycetidae</taxon>
        <taxon>Agaricales</taxon>
        <taxon>Agaricineae</taxon>
        <taxon>Strophariaceae</taxon>
        <taxon>Pholiota</taxon>
    </lineage>
</organism>
<accession>A0A9P5ZBD0</accession>
<evidence type="ECO:0000313" key="3">
    <source>
        <dbReference type="EMBL" id="KAF9484534.1"/>
    </source>
</evidence>
<dbReference type="OrthoDB" id="3265734at2759"/>
<name>A0A9P5ZBD0_9AGAR</name>
<keyword evidence="4" id="KW-1185">Reference proteome</keyword>
<feature type="compositionally biased region" description="Low complexity" evidence="1">
    <location>
        <begin position="173"/>
        <end position="199"/>
    </location>
</feature>
<feature type="transmembrane region" description="Helical" evidence="2">
    <location>
        <begin position="234"/>
        <end position="258"/>
    </location>
</feature>
<evidence type="ECO:0000313" key="4">
    <source>
        <dbReference type="Proteomes" id="UP000807469"/>
    </source>
</evidence>
<keyword evidence="2" id="KW-0472">Membrane</keyword>
<keyword evidence="2" id="KW-0812">Transmembrane</keyword>
<dbReference type="EMBL" id="MU155142">
    <property type="protein sequence ID" value="KAF9484534.1"/>
    <property type="molecule type" value="Genomic_DNA"/>
</dbReference>
<protein>
    <submittedName>
        <fullName evidence="3">Uncharacterized protein</fullName>
    </submittedName>
</protein>
<feature type="region of interest" description="Disordered" evidence="1">
    <location>
        <begin position="288"/>
        <end position="326"/>
    </location>
</feature>
<feature type="compositionally biased region" description="Polar residues" evidence="1">
    <location>
        <begin position="154"/>
        <end position="172"/>
    </location>
</feature>
<dbReference type="AlphaFoldDB" id="A0A9P5ZBD0"/>
<sequence length="347" mass="36279">MSVITYDDRDPIIQYSGAWVRGGNPEDLNGTSTFADTGTGTTATITFKGTEISVFGTIPIATPKTTSAYSIDGGSPALFTASFNIGSAGNSTNGFFYRQHYFTSANLSPDTPHTLVISQTDNVGTRYLIDYIEVVSGTTTTSSPAPSPSPVVILTSSDTSAAPSQPTTDGRGTSSSTTSSSTSTSTSPSPPASLNSSTTFVSSSTSGFTSALSANTDATTLPDASSSSSNKSPIGLIVGATIGGLAVLVLCVLSYILWKHLKLRKRAARAAALAEKEEVEARPFHYHDEPSTVETPVPSAPMASQTTRYPTGKSHRNSTAAQYDYGSVGEPRYSRYTLLQPPPKYEG</sequence>
<comment type="caution">
    <text evidence="3">The sequence shown here is derived from an EMBL/GenBank/DDBJ whole genome shotgun (WGS) entry which is preliminary data.</text>
</comment>
<gene>
    <name evidence="3" type="ORF">BDN70DRAFT_104025</name>
</gene>
<reference evidence="3" key="1">
    <citation type="submission" date="2020-11" db="EMBL/GenBank/DDBJ databases">
        <authorList>
            <consortium name="DOE Joint Genome Institute"/>
            <person name="Ahrendt S."/>
            <person name="Riley R."/>
            <person name="Andreopoulos W."/>
            <person name="Labutti K."/>
            <person name="Pangilinan J."/>
            <person name="Ruiz-Duenas F.J."/>
            <person name="Barrasa J.M."/>
            <person name="Sanchez-Garcia M."/>
            <person name="Camarero S."/>
            <person name="Miyauchi S."/>
            <person name="Serrano A."/>
            <person name="Linde D."/>
            <person name="Babiker R."/>
            <person name="Drula E."/>
            <person name="Ayuso-Fernandez I."/>
            <person name="Pacheco R."/>
            <person name="Padilla G."/>
            <person name="Ferreira P."/>
            <person name="Barriuso J."/>
            <person name="Kellner H."/>
            <person name="Castanera R."/>
            <person name="Alfaro M."/>
            <person name="Ramirez L."/>
            <person name="Pisabarro A.G."/>
            <person name="Kuo A."/>
            <person name="Tritt A."/>
            <person name="Lipzen A."/>
            <person name="He G."/>
            <person name="Yan M."/>
            <person name="Ng V."/>
            <person name="Cullen D."/>
            <person name="Martin F."/>
            <person name="Rosso M.-N."/>
            <person name="Henrissat B."/>
            <person name="Hibbett D."/>
            <person name="Martinez A.T."/>
            <person name="Grigoriev I.V."/>
        </authorList>
    </citation>
    <scope>NUCLEOTIDE SEQUENCE</scope>
    <source>
        <strain evidence="3">CIRM-BRFM 674</strain>
    </source>
</reference>
<dbReference type="Gene3D" id="2.60.120.260">
    <property type="entry name" value="Galactose-binding domain-like"/>
    <property type="match status" value="1"/>
</dbReference>
<feature type="region of interest" description="Disordered" evidence="1">
    <location>
        <begin position="138"/>
        <end position="199"/>
    </location>
</feature>
<evidence type="ECO:0000256" key="2">
    <source>
        <dbReference type="SAM" id="Phobius"/>
    </source>
</evidence>
<keyword evidence="2" id="KW-1133">Transmembrane helix</keyword>
<proteinExistence type="predicted"/>